<keyword evidence="1" id="KW-0472">Membrane</keyword>
<evidence type="ECO:0000256" key="1">
    <source>
        <dbReference type="SAM" id="Phobius"/>
    </source>
</evidence>
<dbReference type="GO" id="GO:0015628">
    <property type="term" value="P:protein secretion by the type II secretion system"/>
    <property type="evidence" value="ECO:0007669"/>
    <property type="project" value="TreeGrafter"/>
</dbReference>
<dbReference type="InterPro" id="IPR051675">
    <property type="entry name" value="Endo/Exo/Phosphatase_dom_1"/>
</dbReference>
<dbReference type="InterPro" id="IPR019554">
    <property type="entry name" value="Soluble_ligand-bd"/>
</dbReference>
<accession>A0A094Q4A5</accession>
<evidence type="ECO:0000313" key="3">
    <source>
        <dbReference type="EMBL" id="KGA18227.1"/>
    </source>
</evidence>
<gene>
    <name evidence="3" type="ORF">GM50_9290</name>
</gene>
<dbReference type="Pfam" id="PF10531">
    <property type="entry name" value="SLBB"/>
    <property type="match status" value="1"/>
</dbReference>
<keyword evidence="1" id="KW-1133">Transmembrane helix</keyword>
<dbReference type="GO" id="GO:0015627">
    <property type="term" value="C:type II protein secretion system complex"/>
    <property type="evidence" value="ECO:0007669"/>
    <property type="project" value="TreeGrafter"/>
</dbReference>
<dbReference type="AlphaFoldDB" id="A0A094Q4A5"/>
<organism evidence="3">
    <name type="scientific">freshwater metagenome</name>
    <dbReference type="NCBI Taxonomy" id="449393"/>
    <lineage>
        <taxon>unclassified sequences</taxon>
        <taxon>metagenomes</taxon>
        <taxon>ecological metagenomes</taxon>
    </lineage>
</organism>
<dbReference type="PANTHER" id="PTHR21180">
    <property type="entry name" value="ENDONUCLEASE/EXONUCLEASE/PHOSPHATASE FAMILY DOMAIN-CONTAINING PROTEIN 1"/>
    <property type="match status" value="1"/>
</dbReference>
<dbReference type="Gene3D" id="1.10.150.320">
    <property type="entry name" value="Photosystem II 12 kDa extrinsic protein"/>
    <property type="match status" value="1"/>
</dbReference>
<dbReference type="EMBL" id="JNSK01000028">
    <property type="protein sequence ID" value="KGA18227.1"/>
    <property type="molecule type" value="Genomic_DNA"/>
</dbReference>
<protein>
    <recommendedName>
        <fullName evidence="2">Helix-hairpin-helix DNA-binding motif class 1 domain-containing protein</fullName>
    </recommendedName>
</protein>
<feature type="domain" description="Helix-hairpin-helix DNA-binding motif class 1" evidence="2">
    <location>
        <begin position="152"/>
        <end position="171"/>
    </location>
</feature>
<evidence type="ECO:0000259" key="2">
    <source>
        <dbReference type="SMART" id="SM00278"/>
    </source>
</evidence>
<dbReference type="Pfam" id="PF12836">
    <property type="entry name" value="HHH_3"/>
    <property type="match status" value="1"/>
</dbReference>
<feature type="transmembrane region" description="Helical" evidence="1">
    <location>
        <begin position="27"/>
        <end position="45"/>
    </location>
</feature>
<proteinExistence type="predicted"/>
<keyword evidence="1" id="KW-0812">Transmembrane</keyword>
<dbReference type="SMART" id="SM00278">
    <property type="entry name" value="HhH1"/>
    <property type="match status" value="2"/>
</dbReference>
<dbReference type="PANTHER" id="PTHR21180:SF32">
    <property type="entry name" value="ENDONUCLEASE_EXONUCLEASE_PHOSPHATASE FAMILY DOMAIN-CONTAINING PROTEIN 1"/>
    <property type="match status" value="1"/>
</dbReference>
<name>A0A094Q4A5_9ZZZZ</name>
<dbReference type="NCBIfam" id="TIGR00426">
    <property type="entry name" value="competence protein ComEA helix-hairpin-helix repeat region"/>
    <property type="match status" value="1"/>
</dbReference>
<comment type="caution">
    <text evidence="3">The sequence shown here is derived from an EMBL/GenBank/DDBJ whole genome shotgun (WGS) entry which is preliminary data.</text>
</comment>
<dbReference type="InterPro" id="IPR003583">
    <property type="entry name" value="Hlx-hairpin-Hlx_DNA-bd_motif"/>
</dbReference>
<reference evidence="3" key="1">
    <citation type="submission" date="2014-05" db="EMBL/GenBank/DDBJ databases">
        <title>Key roles for freshwater Actinobacteria revealed by deep metagenomic sequencing.</title>
        <authorList>
            <person name="Ghai R."/>
            <person name="Mizuno C.M."/>
            <person name="Picazo A."/>
            <person name="Camacho A."/>
            <person name="Rodriguez-Valera F."/>
        </authorList>
    </citation>
    <scope>NUCLEOTIDE SEQUENCE</scope>
</reference>
<dbReference type="GO" id="GO:0003677">
    <property type="term" value="F:DNA binding"/>
    <property type="evidence" value="ECO:0007669"/>
    <property type="project" value="InterPro"/>
</dbReference>
<dbReference type="SUPFAM" id="SSF47781">
    <property type="entry name" value="RuvA domain 2-like"/>
    <property type="match status" value="1"/>
</dbReference>
<dbReference type="InterPro" id="IPR004509">
    <property type="entry name" value="Competence_ComEA_HhH"/>
</dbReference>
<dbReference type="Gene3D" id="3.10.560.10">
    <property type="entry name" value="Outer membrane lipoprotein wza domain like"/>
    <property type="match status" value="1"/>
</dbReference>
<dbReference type="GO" id="GO:0006281">
    <property type="term" value="P:DNA repair"/>
    <property type="evidence" value="ECO:0007669"/>
    <property type="project" value="InterPro"/>
</dbReference>
<feature type="domain" description="Helix-hairpin-helix DNA-binding motif class 1" evidence="2">
    <location>
        <begin position="182"/>
        <end position="201"/>
    </location>
</feature>
<sequence>MNEFQNQMQRLTDWWYELNYSNLQKRALLILGGLLLGVSILWISVGKSEPIPEAIPIRVQAPLVTVDVAGAVNSPGVYALPGDSRVIDAIKAAGNSLTGTDLSDLNLARVIRDGEQIYVSPTEKTKIPVGRKFAVKKAEPTGPININRATAKQFEKLTGIGPVLAKAIVDYRATNGPFITLEDLDKVSGIGPAKFAQFKSQITV</sequence>
<dbReference type="InterPro" id="IPR010994">
    <property type="entry name" value="RuvA_2-like"/>
</dbReference>